<protein>
    <submittedName>
        <fullName evidence="1">Uncharacterized protein</fullName>
    </submittedName>
</protein>
<dbReference type="Pfam" id="PF07963">
    <property type="entry name" value="N_methyl"/>
    <property type="match status" value="1"/>
</dbReference>
<name>A0A1D8UYQ6_9PROT</name>
<geneLocation type="plasmid" evidence="2">
    <name>pkb14400_3</name>
</geneLocation>
<dbReference type="InterPro" id="IPR045584">
    <property type="entry name" value="Pilin-like"/>
</dbReference>
<dbReference type="NCBIfam" id="TIGR02532">
    <property type="entry name" value="IV_pilin_GFxxxE"/>
    <property type="match status" value="1"/>
</dbReference>
<dbReference type="KEGG" id="kba:A0U89_16260"/>
<dbReference type="PROSITE" id="PS00409">
    <property type="entry name" value="PROKAR_NTER_METHYL"/>
    <property type="match status" value="1"/>
</dbReference>
<evidence type="ECO:0000313" key="2">
    <source>
        <dbReference type="Proteomes" id="UP000179145"/>
    </source>
</evidence>
<dbReference type="SUPFAM" id="SSF54523">
    <property type="entry name" value="Pili subunits"/>
    <property type="match status" value="1"/>
</dbReference>
<proteinExistence type="predicted"/>
<gene>
    <name evidence="1" type="ORF">A0U89_16260</name>
</gene>
<dbReference type="Proteomes" id="UP000179145">
    <property type="component" value="Plasmid pKB14400_3"/>
</dbReference>
<dbReference type="AlphaFoldDB" id="A0A1D8UYQ6"/>
<dbReference type="EMBL" id="CP014677">
    <property type="protein sequence ID" value="AOX18838.1"/>
    <property type="molecule type" value="Genomic_DNA"/>
</dbReference>
<dbReference type="InterPro" id="IPR012902">
    <property type="entry name" value="N_methyl_site"/>
</dbReference>
<accession>A0A1D8UYQ6</accession>
<sequence length="140" mass="14864">MQNKQADSGFTLIEIVVVLAVLSLVATIVIARGPLHSPITELRGAAQIVAGSFQQARLNALASGKVVILFIDPVRGVYGESRVDVQHLPTGIGFSPQSPRRIVFYPDGSASQGDVQLLGKSQSITMHIAWLTGAISMTMP</sequence>
<reference evidence="1 2" key="1">
    <citation type="journal article" date="2016" name="Microb. Cell Fact.">
        <title>Dissection of exopolysaccharide biosynthesis in Kozakia baliensis.</title>
        <authorList>
            <person name="Brandt J.U."/>
            <person name="Jakob F."/>
            <person name="Behr J."/>
            <person name="Geissler A.J."/>
            <person name="Vogel R.F."/>
        </authorList>
    </citation>
    <scope>NUCLEOTIDE SEQUENCE [LARGE SCALE GENOMIC DNA]</scope>
    <source>
        <strain evidence="1 2">DSM 14400</strain>
        <plasmid evidence="2">Plasmid pkb14400_3</plasmid>
    </source>
</reference>
<keyword evidence="2" id="KW-1185">Reference proteome</keyword>
<dbReference type="RefSeq" id="WP_070404273.1">
    <property type="nucleotide sequence ID" value="NZ_BJVW01000036.1"/>
</dbReference>
<dbReference type="OrthoDB" id="7275854at2"/>
<evidence type="ECO:0000313" key="1">
    <source>
        <dbReference type="EMBL" id="AOX18838.1"/>
    </source>
</evidence>
<keyword evidence="1" id="KW-0614">Plasmid</keyword>
<organism evidence="1 2">
    <name type="scientific">Kozakia baliensis</name>
    <dbReference type="NCBI Taxonomy" id="153496"/>
    <lineage>
        <taxon>Bacteria</taxon>
        <taxon>Pseudomonadati</taxon>
        <taxon>Pseudomonadota</taxon>
        <taxon>Alphaproteobacteria</taxon>
        <taxon>Acetobacterales</taxon>
        <taxon>Acetobacteraceae</taxon>
        <taxon>Kozakia</taxon>
    </lineage>
</organism>